<evidence type="ECO:0000313" key="2">
    <source>
        <dbReference type="EMBL" id="KAB8343268.1"/>
    </source>
</evidence>
<feature type="compositionally biased region" description="Basic and acidic residues" evidence="1">
    <location>
        <begin position="143"/>
        <end position="152"/>
    </location>
</feature>
<accession>A0A5N6KTG2</accession>
<proteinExistence type="predicted"/>
<name>A0A5N6KTG2_9ROSI</name>
<feature type="region of interest" description="Disordered" evidence="1">
    <location>
        <begin position="142"/>
        <end position="238"/>
    </location>
</feature>
<feature type="compositionally biased region" description="Basic and acidic residues" evidence="1">
    <location>
        <begin position="175"/>
        <end position="190"/>
    </location>
</feature>
<gene>
    <name evidence="2" type="ORF">FH972_022856</name>
</gene>
<dbReference type="Proteomes" id="UP000327013">
    <property type="component" value="Unassembled WGS sequence"/>
</dbReference>
<dbReference type="EMBL" id="VIBQ01000012">
    <property type="protein sequence ID" value="KAB8343268.1"/>
    <property type="molecule type" value="Genomic_DNA"/>
</dbReference>
<reference evidence="2 3" key="1">
    <citation type="submission" date="2019-06" db="EMBL/GenBank/DDBJ databases">
        <title>A chromosomal-level reference genome of Carpinus fangiana (Coryloideae, Betulaceae).</title>
        <authorList>
            <person name="Yang X."/>
            <person name="Wang Z."/>
            <person name="Zhang L."/>
            <person name="Hao G."/>
            <person name="Liu J."/>
            <person name="Yang Y."/>
        </authorList>
    </citation>
    <scope>NUCLEOTIDE SEQUENCE [LARGE SCALE GENOMIC DNA]</scope>
    <source>
        <strain evidence="2">Cfa_2016G</strain>
        <tissue evidence="2">Leaf</tissue>
    </source>
</reference>
<feature type="region of interest" description="Disordered" evidence="1">
    <location>
        <begin position="37"/>
        <end position="113"/>
    </location>
</feature>
<evidence type="ECO:0000256" key="1">
    <source>
        <dbReference type="SAM" id="MobiDB-lite"/>
    </source>
</evidence>
<feature type="compositionally biased region" description="Basic residues" evidence="1">
    <location>
        <begin position="210"/>
        <end position="222"/>
    </location>
</feature>
<dbReference type="AlphaFoldDB" id="A0A5N6KTG2"/>
<comment type="caution">
    <text evidence="2">The sequence shown here is derived from an EMBL/GenBank/DDBJ whole genome shotgun (WGS) entry which is preliminary data.</text>
</comment>
<feature type="compositionally biased region" description="Polar residues" evidence="1">
    <location>
        <begin position="37"/>
        <end position="47"/>
    </location>
</feature>
<dbReference type="OrthoDB" id="2018507at2759"/>
<organism evidence="2 3">
    <name type="scientific">Carpinus fangiana</name>
    <dbReference type="NCBI Taxonomy" id="176857"/>
    <lineage>
        <taxon>Eukaryota</taxon>
        <taxon>Viridiplantae</taxon>
        <taxon>Streptophyta</taxon>
        <taxon>Embryophyta</taxon>
        <taxon>Tracheophyta</taxon>
        <taxon>Spermatophyta</taxon>
        <taxon>Magnoliopsida</taxon>
        <taxon>eudicotyledons</taxon>
        <taxon>Gunneridae</taxon>
        <taxon>Pentapetalae</taxon>
        <taxon>rosids</taxon>
        <taxon>fabids</taxon>
        <taxon>Fagales</taxon>
        <taxon>Betulaceae</taxon>
        <taxon>Carpinus</taxon>
    </lineage>
</organism>
<evidence type="ECO:0000313" key="3">
    <source>
        <dbReference type="Proteomes" id="UP000327013"/>
    </source>
</evidence>
<keyword evidence="3" id="KW-1185">Reference proteome</keyword>
<protein>
    <submittedName>
        <fullName evidence="2">Uncharacterized protein</fullName>
    </submittedName>
</protein>
<feature type="compositionally biased region" description="Basic and acidic residues" evidence="1">
    <location>
        <begin position="200"/>
        <end position="209"/>
    </location>
</feature>
<sequence>MLTEEPRKRPTIYEVLSEVCSMRGKAVPIKDIYANRTASEARSTQRLPQRDVDIKSPPMVGASIAPPEEQKQAIPDIAPMRRGRPTSSTMPKVTRAGASPGKSANNDPFAALDSSNYDTRAKAVDELSGKFPALEDFSLLQSRDAKFKETPPRSHSASSRPEHKRSSSQQLLDFPRAEVRKSSFEASREEAIDDNVEFLRAMEEQDQSKGHRRSSSKIKQHFKNASMSSVPKGLFGGRGKLGDTLKRFEGGSKSPNAEALERESFMDMPPEGASQLAQDDEVVINETEDLSPEMRRELERRRLSQEERRVADAAAAYRQQVNGGGPQRGARASAIQDRTQKICNAIAIVVLASPTQHDNPAVSSSLSAVSAASCSCCYSHCRKSRTPPSLRQSRRFTAAVLARIVAAAVSAAYQQISATPAVTITSCPASATGRTTQQSLHPVSLRLPGLALDELVFSRFSNVHASRAS</sequence>